<evidence type="ECO:0000256" key="20">
    <source>
        <dbReference type="ARBA" id="ARBA00070300"/>
    </source>
</evidence>
<keyword evidence="13" id="KW-0408">Iron</keyword>
<evidence type="ECO:0000256" key="9">
    <source>
        <dbReference type="ARBA" id="ARBA00022714"/>
    </source>
</evidence>
<dbReference type="GO" id="GO:0042128">
    <property type="term" value="P:nitrate assimilation"/>
    <property type="evidence" value="ECO:0007669"/>
    <property type="project" value="UniProtKB-KW"/>
</dbReference>
<comment type="similarity">
    <text evidence="5">Belongs to the nitrite and sulfite reductase 4Fe-4S domain family.</text>
</comment>
<gene>
    <name evidence="22" type="ORF">CPB84DRAFT_943982</name>
</gene>
<dbReference type="Gene3D" id="3.50.50.60">
    <property type="entry name" value="FAD/NAD(P)-binding domain"/>
    <property type="match status" value="2"/>
</dbReference>
<dbReference type="SUPFAM" id="SSF51905">
    <property type="entry name" value="FAD/NAD(P)-binding domain"/>
    <property type="match status" value="2"/>
</dbReference>
<dbReference type="InterPro" id="IPR023753">
    <property type="entry name" value="FAD/NAD-binding_dom"/>
</dbReference>
<comment type="catalytic activity">
    <reaction evidence="17">
        <text>NH4(+) + 3 NAD(+) + 2 H2O = nitrite + 3 NADH + 5 H(+)</text>
        <dbReference type="Rhea" id="RHEA:24628"/>
        <dbReference type="ChEBI" id="CHEBI:15377"/>
        <dbReference type="ChEBI" id="CHEBI:15378"/>
        <dbReference type="ChEBI" id="CHEBI:16301"/>
        <dbReference type="ChEBI" id="CHEBI:28938"/>
        <dbReference type="ChEBI" id="CHEBI:57540"/>
        <dbReference type="ChEBI" id="CHEBI:57945"/>
        <dbReference type="EC" id="1.7.1.4"/>
    </reaction>
</comment>
<dbReference type="Pfam" id="PF07992">
    <property type="entry name" value="Pyr_redox_2"/>
    <property type="match status" value="1"/>
</dbReference>
<proteinExistence type="inferred from homology"/>
<dbReference type="NCBIfam" id="TIGR02374">
    <property type="entry name" value="nitri_red_nirB"/>
    <property type="match status" value="1"/>
</dbReference>
<reference evidence="22" key="1">
    <citation type="submission" date="2020-11" db="EMBL/GenBank/DDBJ databases">
        <authorList>
            <consortium name="DOE Joint Genome Institute"/>
            <person name="Ahrendt S."/>
            <person name="Riley R."/>
            <person name="Andreopoulos W."/>
            <person name="LaButti K."/>
            <person name="Pangilinan J."/>
            <person name="Ruiz-duenas F.J."/>
            <person name="Barrasa J.M."/>
            <person name="Sanchez-Garcia M."/>
            <person name="Camarero S."/>
            <person name="Miyauchi S."/>
            <person name="Serrano A."/>
            <person name="Linde D."/>
            <person name="Babiker R."/>
            <person name="Drula E."/>
            <person name="Ayuso-Fernandez I."/>
            <person name="Pacheco R."/>
            <person name="Padilla G."/>
            <person name="Ferreira P."/>
            <person name="Barriuso J."/>
            <person name="Kellner H."/>
            <person name="Castanera R."/>
            <person name="Alfaro M."/>
            <person name="Ramirez L."/>
            <person name="Pisabarro A.G."/>
            <person name="Kuo A."/>
            <person name="Tritt A."/>
            <person name="Lipzen A."/>
            <person name="He G."/>
            <person name="Yan M."/>
            <person name="Ng V."/>
            <person name="Cullen D."/>
            <person name="Martin F."/>
            <person name="Rosso M.-N."/>
            <person name="Henrissat B."/>
            <person name="Hibbett D."/>
            <person name="Martinez A.T."/>
            <person name="Grigoriev I.V."/>
        </authorList>
    </citation>
    <scope>NUCLEOTIDE SEQUENCE</scope>
    <source>
        <strain evidence="22">AH 44721</strain>
    </source>
</reference>
<dbReference type="PANTHER" id="PTHR43809:SF1">
    <property type="entry name" value="NITRITE REDUCTASE (NADH) LARGE SUBUNIT"/>
    <property type="match status" value="1"/>
</dbReference>
<dbReference type="PRINTS" id="PR00397">
    <property type="entry name" value="SIROHAEM"/>
</dbReference>
<evidence type="ECO:0000259" key="21">
    <source>
        <dbReference type="PROSITE" id="PS51296"/>
    </source>
</evidence>
<comment type="cofactor">
    <cofactor evidence="16">
        <name>[2Fe-2S] cluster</name>
        <dbReference type="ChEBI" id="CHEBI:190135"/>
    </cofactor>
</comment>
<evidence type="ECO:0000256" key="18">
    <source>
        <dbReference type="ARBA" id="ARBA00051413"/>
    </source>
</evidence>
<dbReference type="AlphaFoldDB" id="A0A9P5NP54"/>
<dbReference type="GO" id="GO:0051537">
    <property type="term" value="F:2 iron, 2 sulfur cluster binding"/>
    <property type="evidence" value="ECO:0007669"/>
    <property type="project" value="UniProtKB-KW"/>
</dbReference>
<dbReference type="NCBIfam" id="TIGR02378">
    <property type="entry name" value="nirD_assim_sml"/>
    <property type="match status" value="1"/>
</dbReference>
<evidence type="ECO:0000256" key="5">
    <source>
        <dbReference type="ARBA" id="ARBA00010429"/>
    </source>
</evidence>
<protein>
    <recommendedName>
        <fullName evidence="20">Nitrite reductase [NAD(P)H]</fullName>
        <ecNumber evidence="19">1.7.1.4</ecNumber>
    </recommendedName>
</protein>
<dbReference type="InterPro" id="IPR012744">
    <property type="entry name" value="Nitri_red_NirB"/>
</dbReference>
<keyword evidence="9" id="KW-0001">2Fe-2S</keyword>
<dbReference type="FunFam" id="1.10.10.1100:FF:000002">
    <property type="entry name" value="Nitrite reductase large subunit"/>
    <property type="match status" value="1"/>
</dbReference>
<dbReference type="InterPro" id="IPR007419">
    <property type="entry name" value="BFD-like_2Fe2S-bd_dom"/>
</dbReference>
<dbReference type="GO" id="GO:0046872">
    <property type="term" value="F:metal ion binding"/>
    <property type="evidence" value="ECO:0007669"/>
    <property type="project" value="UniProtKB-KW"/>
</dbReference>
<accession>A0A9P5NP54</accession>
<dbReference type="InterPro" id="IPR017941">
    <property type="entry name" value="Rieske_2Fe-2S"/>
</dbReference>
<dbReference type="Pfam" id="PF03460">
    <property type="entry name" value="NIR_SIR_ferr"/>
    <property type="match status" value="1"/>
</dbReference>
<dbReference type="InterPro" id="IPR052034">
    <property type="entry name" value="NasD-like"/>
</dbReference>
<dbReference type="InterPro" id="IPR012748">
    <property type="entry name" value="Rieske-like_NirD"/>
</dbReference>
<evidence type="ECO:0000256" key="6">
    <source>
        <dbReference type="ARBA" id="ARBA00022485"/>
    </source>
</evidence>
<evidence type="ECO:0000256" key="13">
    <source>
        <dbReference type="ARBA" id="ARBA00023004"/>
    </source>
</evidence>
<dbReference type="GO" id="GO:0020037">
    <property type="term" value="F:heme binding"/>
    <property type="evidence" value="ECO:0007669"/>
    <property type="project" value="InterPro"/>
</dbReference>
<dbReference type="SUPFAM" id="SSF55124">
    <property type="entry name" value="Nitrite/Sulfite reductase N-terminal domain-like"/>
    <property type="match status" value="1"/>
</dbReference>
<evidence type="ECO:0000256" key="1">
    <source>
        <dbReference type="ARBA" id="ARBA00001929"/>
    </source>
</evidence>
<evidence type="ECO:0000313" key="22">
    <source>
        <dbReference type="EMBL" id="KAF8901644.1"/>
    </source>
</evidence>
<evidence type="ECO:0000256" key="7">
    <source>
        <dbReference type="ARBA" id="ARBA00022617"/>
    </source>
</evidence>
<evidence type="ECO:0000256" key="3">
    <source>
        <dbReference type="ARBA" id="ARBA00001974"/>
    </source>
</evidence>
<comment type="caution">
    <text evidence="22">The sequence shown here is derived from an EMBL/GenBank/DDBJ whole genome shotgun (WGS) entry which is preliminary data.</text>
</comment>
<dbReference type="Gene3D" id="2.102.10.10">
    <property type="entry name" value="Rieske [2Fe-2S] iron-sulphur domain"/>
    <property type="match status" value="1"/>
</dbReference>
<evidence type="ECO:0000256" key="10">
    <source>
        <dbReference type="ARBA" id="ARBA00022723"/>
    </source>
</evidence>
<dbReference type="PRINTS" id="PR00368">
    <property type="entry name" value="FADPNR"/>
</dbReference>
<evidence type="ECO:0000256" key="8">
    <source>
        <dbReference type="ARBA" id="ARBA00022630"/>
    </source>
</evidence>
<evidence type="ECO:0000256" key="19">
    <source>
        <dbReference type="ARBA" id="ARBA00066907"/>
    </source>
</evidence>
<evidence type="ECO:0000256" key="12">
    <source>
        <dbReference type="ARBA" id="ARBA00023002"/>
    </source>
</evidence>
<dbReference type="InterPro" id="IPR036136">
    <property type="entry name" value="Nit/Sulf_reduc_fer-like_dom_sf"/>
</dbReference>
<evidence type="ECO:0000256" key="14">
    <source>
        <dbReference type="ARBA" id="ARBA00023014"/>
    </source>
</evidence>
<dbReference type="GO" id="GO:0015980">
    <property type="term" value="P:energy derivation by oxidation of organic compounds"/>
    <property type="evidence" value="ECO:0007669"/>
    <property type="project" value="UniProtKB-ARBA"/>
</dbReference>
<dbReference type="PANTHER" id="PTHR43809">
    <property type="entry name" value="NITRITE REDUCTASE (NADH) LARGE SUBUNIT"/>
    <property type="match status" value="1"/>
</dbReference>
<comment type="catalytic activity">
    <reaction evidence="18">
        <text>NH4(+) + 3 NADP(+) + 2 H2O = nitrite + 3 NADPH + 5 H(+)</text>
        <dbReference type="Rhea" id="RHEA:24632"/>
        <dbReference type="ChEBI" id="CHEBI:15377"/>
        <dbReference type="ChEBI" id="CHEBI:15378"/>
        <dbReference type="ChEBI" id="CHEBI:16301"/>
        <dbReference type="ChEBI" id="CHEBI:28938"/>
        <dbReference type="ChEBI" id="CHEBI:57783"/>
        <dbReference type="ChEBI" id="CHEBI:58349"/>
        <dbReference type="EC" id="1.7.1.4"/>
    </reaction>
</comment>
<feature type="domain" description="Rieske" evidence="21">
    <location>
        <begin position="907"/>
        <end position="1015"/>
    </location>
</feature>
<dbReference type="FunFam" id="3.30.413.10:FF:000007">
    <property type="entry name" value="Nitrite reductase [NAD(P)H] large subunit"/>
    <property type="match status" value="1"/>
</dbReference>
<dbReference type="Proteomes" id="UP000724874">
    <property type="component" value="Unassembled WGS sequence"/>
</dbReference>
<dbReference type="InterPro" id="IPR006067">
    <property type="entry name" value="NO2/SO3_Rdtase_4Fe4S_dom"/>
</dbReference>
<dbReference type="InterPro" id="IPR045854">
    <property type="entry name" value="NO2/SO3_Rdtase_4Fe4S_sf"/>
</dbReference>
<dbReference type="SUPFAM" id="SSF50022">
    <property type="entry name" value="ISP domain"/>
    <property type="match status" value="1"/>
</dbReference>
<keyword evidence="14" id="KW-0411">Iron-sulfur</keyword>
<evidence type="ECO:0000256" key="15">
    <source>
        <dbReference type="ARBA" id="ARBA00023063"/>
    </source>
</evidence>
<dbReference type="Pfam" id="PF01077">
    <property type="entry name" value="NIR_SIR"/>
    <property type="match status" value="1"/>
</dbReference>
<comment type="pathway">
    <text evidence="4">Nitrogen metabolism; nitrate reduction (assimilation).</text>
</comment>
<keyword evidence="7" id="KW-0349">Heme</keyword>
<evidence type="ECO:0000313" key="23">
    <source>
        <dbReference type="Proteomes" id="UP000724874"/>
    </source>
</evidence>
<dbReference type="Pfam" id="PF04324">
    <property type="entry name" value="Fer2_BFD"/>
    <property type="match status" value="1"/>
</dbReference>
<dbReference type="CDD" id="cd03529">
    <property type="entry name" value="Rieske_NirD"/>
    <property type="match status" value="1"/>
</dbReference>
<evidence type="ECO:0000256" key="4">
    <source>
        <dbReference type="ARBA" id="ARBA00005096"/>
    </source>
</evidence>
<dbReference type="InterPro" id="IPR036922">
    <property type="entry name" value="Rieske_2Fe-2S_sf"/>
</dbReference>
<sequence length="1078" mass="118336">MDIQDSSDDAGVMKSRHMLVIGMGMTAMAFIEKLFAYEDKKTGTPGWSVIIVGEEVWMPYNRVGLTQYFVHRSPEDLYLQPQSWFMSHLSGRLSFIIKDPVCQLDTMKRIAWTKSGKGIAYDTCVFATGSKAAVPPYIKSTELDSTEGLFVYRTIDDLERMMNFAAKKPARKVAIIGGGLLGLEAAKAISELDSVSQVTVIERNKWILGRQLDEEGARMVLEQVRALGIEILLGAQVQSVTTSDDDIPVATGLMFEKSHFPCDMIVFAIGIRPRDDLAKSSGIEVDPHGGIVIGSDLSTSIPDTYGIGECAVWNGKSYGFIGPCVEMADVLAYNLTQGSSHRKRSMLTPDASTKLKLIGVNVACFGDYFADTKSLESVDIPGHGKTNKSTPVRALTYHDPFGPVYKKYIFSGDGKYLLGGIMIGDVNEYTKLLAIVRQRKPLEIPPGQLILGIPHTEGEFDGDDLDTTAQVCSCYNVSKGAISESAIAGCKSFGEVKARTKAGTGCGGCVPLATSIFNSAMKNAGHIVMNHICSHFQRSRQDLFMIVKIKELTTFKDIMKEAGKNPYSIGCEICKPAVASILSSIHNEFVMSPAHHQNQDTNDKYLANIQRNGTYSVVPRVSAGEITPTKLQALGTVAQKYGLYTKITGGQRIDLFGANKHDLPDIWEELGLAGFESGHAYGKALRTVKSCVGTTWCRFGVGDSVGLALELEERYKGIRAPHKFKGGVSGCVRECAEAQAKDFGVIASTKGWNIYVGGNGGAKPRHAELLATDVSRKKAIKIIDRFLMLYIRSADRLQRTARWIESLGEGGQNGLEYLKRVIIDDSLGICKDLDEAMDALVGTYFDEWAEVVRSPEKRALFHQFANTNETKEGSELIEERGQLRPPDWPEESSPLKFHLKDILEGNWKWRKVGKLQDLHPTNEGSTSIVINYSDTQIAVFRLASGILYATQQLCPHRRAFVLSDGLLGDTPEGKPYVSCPLHKRNFSLLGGDCISDDKFKIMTFEIREEAGNLYIKLPEPTEMDAILGTSKWMLRKAGEETIERGPSHHIEIVAPTSGPITSALSSGSCLASNKNLDW</sequence>
<comment type="cofactor">
    <cofactor evidence="3">
        <name>FAD</name>
        <dbReference type="ChEBI" id="CHEBI:57692"/>
    </cofactor>
</comment>
<comment type="cofactor">
    <cofactor evidence="1">
        <name>siroheme</name>
        <dbReference type="ChEBI" id="CHEBI:60052"/>
    </cofactor>
</comment>
<keyword evidence="12" id="KW-0560">Oxidoreductase</keyword>
<dbReference type="InterPro" id="IPR006066">
    <property type="entry name" value="NO2/SO3_Rdtase_FeS/sirohaem_BS"/>
</dbReference>
<dbReference type="Gene3D" id="1.10.10.1100">
    <property type="entry name" value="BFD-like [2Fe-2S]-binding domain"/>
    <property type="match status" value="1"/>
</dbReference>
<keyword evidence="6" id="KW-0004">4Fe-4S</keyword>
<keyword evidence="11" id="KW-0274">FAD</keyword>
<comment type="cofactor">
    <cofactor evidence="2">
        <name>[4Fe-4S] cluster</name>
        <dbReference type="ChEBI" id="CHEBI:49883"/>
    </cofactor>
</comment>
<dbReference type="GO" id="GO:0050660">
    <property type="term" value="F:flavin adenine dinucleotide binding"/>
    <property type="evidence" value="ECO:0007669"/>
    <property type="project" value="InterPro"/>
</dbReference>
<keyword evidence="23" id="KW-1185">Reference proteome</keyword>
<dbReference type="Pfam" id="PF13806">
    <property type="entry name" value="Rieske_2"/>
    <property type="match status" value="1"/>
</dbReference>
<dbReference type="InterPro" id="IPR041854">
    <property type="entry name" value="BFD-like_2Fe2S-bd_dom_sf"/>
</dbReference>
<dbReference type="InterPro" id="IPR005117">
    <property type="entry name" value="NiRdtase/SiRdtase_haem-b_fer"/>
</dbReference>
<dbReference type="GO" id="GO:0051539">
    <property type="term" value="F:4 iron, 4 sulfur cluster binding"/>
    <property type="evidence" value="ECO:0007669"/>
    <property type="project" value="UniProtKB-KW"/>
</dbReference>
<keyword evidence="8" id="KW-0285">Flavoprotein</keyword>
<evidence type="ECO:0000256" key="2">
    <source>
        <dbReference type="ARBA" id="ARBA00001966"/>
    </source>
</evidence>
<dbReference type="CDD" id="cd19944">
    <property type="entry name" value="NirB_Fer2_BFD-like_2"/>
    <property type="match status" value="1"/>
</dbReference>
<dbReference type="EMBL" id="JADNYJ010000040">
    <property type="protein sequence ID" value="KAF8901644.1"/>
    <property type="molecule type" value="Genomic_DNA"/>
</dbReference>
<dbReference type="PROSITE" id="PS00365">
    <property type="entry name" value="NIR_SIR"/>
    <property type="match status" value="1"/>
</dbReference>
<keyword evidence="15" id="KW-0534">Nitrate assimilation</keyword>
<dbReference type="InterPro" id="IPR036188">
    <property type="entry name" value="FAD/NAD-bd_sf"/>
</dbReference>
<dbReference type="EC" id="1.7.1.4" evidence="19"/>
<dbReference type="OrthoDB" id="432169at2759"/>
<dbReference type="Gene3D" id="3.30.413.10">
    <property type="entry name" value="Sulfite Reductase Hemoprotein, domain 1"/>
    <property type="match status" value="1"/>
</dbReference>
<name>A0A9P5NP54_GYMJU</name>
<dbReference type="GO" id="GO:0008942">
    <property type="term" value="F:nitrite reductase [NAD(P)H] activity"/>
    <property type="evidence" value="ECO:0007669"/>
    <property type="project" value="UniProtKB-EC"/>
</dbReference>
<organism evidence="22 23">
    <name type="scientific">Gymnopilus junonius</name>
    <name type="common">Spectacular rustgill mushroom</name>
    <name type="synonym">Gymnopilus spectabilis subsp. junonius</name>
    <dbReference type="NCBI Taxonomy" id="109634"/>
    <lineage>
        <taxon>Eukaryota</taxon>
        <taxon>Fungi</taxon>
        <taxon>Dikarya</taxon>
        <taxon>Basidiomycota</taxon>
        <taxon>Agaricomycotina</taxon>
        <taxon>Agaricomycetes</taxon>
        <taxon>Agaricomycetidae</taxon>
        <taxon>Agaricales</taxon>
        <taxon>Agaricineae</taxon>
        <taxon>Hymenogastraceae</taxon>
        <taxon>Gymnopilus</taxon>
    </lineage>
</organism>
<evidence type="ECO:0000256" key="17">
    <source>
        <dbReference type="ARBA" id="ARBA00050114"/>
    </source>
</evidence>
<evidence type="ECO:0000256" key="11">
    <source>
        <dbReference type="ARBA" id="ARBA00022827"/>
    </source>
</evidence>
<dbReference type="GO" id="GO:0050661">
    <property type="term" value="F:NADP binding"/>
    <property type="evidence" value="ECO:0007669"/>
    <property type="project" value="InterPro"/>
</dbReference>
<keyword evidence="10" id="KW-0479">Metal-binding</keyword>
<dbReference type="SUPFAM" id="SSF56014">
    <property type="entry name" value="Nitrite and sulphite reductase 4Fe-4S domain-like"/>
    <property type="match status" value="1"/>
</dbReference>
<dbReference type="PROSITE" id="PS51296">
    <property type="entry name" value="RIESKE"/>
    <property type="match status" value="1"/>
</dbReference>
<evidence type="ECO:0000256" key="16">
    <source>
        <dbReference type="ARBA" id="ARBA00034078"/>
    </source>
</evidence>